<dbReference type="AlphaFoldDB" id="A0AAN8EV41"/>
<dbReference type="Proteomes" id="UP001331515">
    <property type="component" value="Unassembled WGS sequence"/>
</dbReference>
<accession>A0AAN8EV41</accession>
<reference evidence="2 3" key="1">
    <citation type="journal article" date="2023" name="Mol. Biol. Evol.">
        <title>Genomics of Secondarily Temperate Adaptation in the Only Non-Antarctic Icefish.</title>
        <authorList>
            <person name="Rivera-Colon A.G."/>
            <person name="Rayamajhi N."/>
            <person name="Minhas B.F."/>
            <person name="Madrigal G."/>
            <person name="Bilyk K.T."/>
            <person name="Yoon V."/>
            <person name="Hune M."/>
            <person name="Gregory S."/>
            <person name="Cheng C.H.C."/>
            <person name="Catchen J.M."/>
        </authorList>
    </citation>
    <scope>NUCLEOTIDE SEQUENCE [LARGE SCALE GENOMIC DNA]</scope>
    <source>
        <tissue evidence="2">White muscle</tissue>
    </source>
</reference>
<keyword evidence="3" id="KW-1185">Reference proteome</keyword>
<proteinExistence type="predicted"/>
<sequence>MESMSAYMSWDPTLFDLDGYQSPVAGQDSSEQNRSFLSSIRPDLQEQLLRDIDVGVDLVGRSLDHGFRALNDSISAKFDALNSLILQGPPRAAAPPPRAPSPPSLRAQSPEAKSLEELERDLAMALRPHYTEGGASKDKLSSLQRAFFLWKLDVMQIKDTKDLKMKAAVIAIDGEAKGIWLPGWRPNGTKSLPSYLGERIKSALRKRRRSDKREANLDTKFRRFLNPDQD</sequence>
<dbReference type="EMBL" id="JAURVH010000042">
    <property type="protein sequence ID" value="KAK5936268.1"/>
    <property type="molecule type" value="Genomic_DNA"/>
</dbReference>
<feature type="compositionally biased region" description="Pro residues" evidence="1">
    <location>
        <begin position="92"/>
        <end position="103"/>
    </location>
</feature>
<organism evidence="2 3">
    <name type="scientific">Champsocephalus gunnari</name>
    <name type="common">Mackerel icefish</name>
    <dbReference type="NCBI Taxonomy" id="52237"/>
    <lineage>
        <taxon>Eukaryota</taxon>
        <taxon>Metazoa</taxon>
        <taxon>Chordata</taxon>
        <taxon>Craniata</taxon>
        <taxon>Vertebrata</taxon>
        <taxon>Euteleostomi</taxon>
        <taxon>Actinopterygii</taxon>
        <taxon>Neopterygii</taxon>
        <taxon>Teleostei</taxon>
        <taxon>Neoteleostei</taxon>
        <taxon>Acanthomorphata</taxon>
        <taxon>Eupercaria</taxon>
        <taxon>Perciformes</taxon>
        <taxon>Notothenioidei</taxon>
        <taxon>Channichthyidae</taxon>
        <taxon>Champsocephalus</taxon>
    </lineage>
</organism>
<feature type="region of interest" description="Disordered" evidence="1">
    <location>
        <begin position="89"/>
        <end position="113"/>
    </location>
</feature>
<evidence type="ECO:0000256" key="1">
    <source>
        <dbReference type="SAM" id="MobiDB-lite"/>
    </source>
</evidence>
<protein>
    <submittedName>
        <fullName evidence="2">Uncharacterized protein</fullName>
    </submittedName>
</protein>
<gene>
    <name evidence="2" type="ORF">CgunFtcFv8_027867</name>
</gene>
<evidence type="ECO:0000313" key="2">
    <source>
        <dbReference type="EMBL" id="KAK5936268.1"/>
    </source>
</evidence>
<name>A0AAN8EV41_CHAGU</name>
<comment type="caution">
    <text evidence="2">The sequence shown here is derived from an EMBL/GenBank/DDBJ whole genome shotgun (WGS) entry which is preliminary data.</text>
</comment>
<evidence type="ECO:0000313" key="3">
    <source>
        <dbReference type="Proteomes" id="UP001331515"/>
    </source>
</evidence>